<keyword evidence="4" id="KW-1185">Reference proteome</keyword>
<dbReference type="EMBL" id="MCFH01000051">
    <property type="protein sequence ID" value="ORX43616.1"/>
    <property type="molecule type" value="Genomic_DNA"/>
</dbReference>
<keyword evidence="1" id="KW-0175">Coiled coil</keyword>
<evidence type="ECO:0000256" key="2">
    <source>
        <dbReference type="SAM" id="SignalP"/>
    </source>
</evidence>
<evidence type="ECO:0000313" key="3">
    <source>
        <dbReference type="EMBL" id="ORX43616.1"/>
    </source>
</evidence>
<evidence type="ECO:0000256" key="1">
    <source>
        <dbReference type="SAM" id="Coils"/>
    </source>
</evidence>
<dbReference type="OrthoDB" id="5572427at2759"/>
<feature type="coiled-coil region" evidence="1">
    <location>
        <begin position="90"/>
        <end position="121"/>
    </location>
</feature>
<organism evidence="3 4">
    <name type="scientific">Piromyces finnis</name>
    <dbReference type="NCBI Taxonomy" id="1754191"/>
    <lineage>
        <taxon>Eukaryota</taxon>
        <taxon>Fungi</taxon>
        <taxon>Fungi incertae sedis</taxon>
        <taxon>Chytridiomycota</taxon>
        <taxon>Chytridiomycota incertae sedis</taxon>
        <taxon>Neocallimastigomycetes</taxon>
        <taxon>Neocallimastigales</taxon>
        <taxon>Neocallimastigaceae</taxon>
        <taxon>Piromyces</taxon>
    </lineage>
</organism>
<sequence length="125" mass="14350">MVNKANVCLGLIAALATAFALNPDEESFKKYIETKMQDNGSSWFERKLISNITSLVYKREDYKFFSIVSVPENETNYLGIFGLWVPLPTLARLNELKDEIERDLKDASKDIKKKAKEIKNEIKSE</sequence>
<name>A0A1Y1UYM0_9FUNG</name>
<reference evidence="3 4" key="1">
    <citation type="submission" date="2016-08" db="EMBL/GenBank/DDBJ databases">
        <title>Genomes of anaerobic fungi encode conserved fungal cellulosomes for biomass hydrolysis.</title>
        <authorList>
            <consortium name="DOE Joint Genome Institute"/>
            <person name="Haitjema C.H."/>
            <person name="Gilmore S.P."/>
            <person name="Henske J.K."/>
            <person name="Solomon K.V."/>
            <person name="De Groot R."/>
            <person name="Kuo A."/>
            <person name="Mondo S.J."/>
            <person name="Salamov A.A."/>
            <person name="Labutti K."/>
            <person name="Zhao Z."/>
            <person name="Chiniquy J."/>
            <person name="Barry K."/>
            <person name="Brewer H.M."/>
            <person name="Purvine S.O."/>
            <person name="Wright A.T."/>
            <person name="Boxma B."/>
            <person name="Van Alen T."/>
            <person name="Hackstein J.H."/>
            <person name="Baker S.E."/>
            <person name="Grigoriev I.V."/>
            <person name="O'Malley M.A."/>
        </authorList>
    </citation>
    <scope>NUCLEOTIDE SEQUENCE [LARGE SCALE GENOMIC DNA]</scope>
    <source>
        <strain evidence="4">finn</strain>
    </source>
</reference>
<comment type="caution">
    <text evidence="3">The sequence shown here is derived from an EMBL/GenBank/DDBJ whole genome shotgun (WGS) entry which is preliminary data.</text>
</comment>
<accession>A0A1Y1UYM0</accession>
<proteinExistence type="predicted"/>
<dbReference type="AlphaFoldDB" id="A0A1Y1UYM0"/>
<keyword evidence="2" id="KW-0732">Signal</keyword>
<feature type="chain" id="PRO_5013118733" evidence="2">
    <location>
        <begin position="21"/>
        <end position="125"/>
    </location>
</feature>
<protein>
    <submittedName>
        <fullName evidence="3">Uncharacterized protein</fullName>
    </submittedName>
</protein>
<feature type="signal peptide" evidence="2">
    <location>
        <begin position="1"/>
        <end position="20"/>
    </location>
</feature>
<gene>
    <name evidence="3" type="ORF">BCR36DRAFT_586552</name>
</gene>
<reference evidence="3 4" key="2">
    <citation type="submission" date="2016-08" db="EMBL/GenBank/DDBJ databases">
        <title>Pervasive Adenine N6-methylation of Active Genes in Fungi.</title>
        <authorList>
            <consortium name="DOE Joint Genome Institute"/>
            <person name="Mondo S.J."/>
            <person name="Dannebaum R.O."/>
            <person name="Kuo R.C."/>
            <person name="Labutti K."/>
            <person name="Haridas S."/>
            <person name="Kuo A."/>
            <person name="Salamov A."/>
            <person name="Ahrendt S.R."/>
            <person name="Lipzen A."/>
            <person name="Sullivan W."/>
            <person name="Andreopoulos W.B."/>
            <person name="Clum A."/>
            <person name="Lindquist E."/>
            <person name="Daum C."/>
            <person name="Ramamoorthy G.K."/>
            <person name="Gryganskyi A."/>
            <person name="Culley D."/>
            <person name="Magnuson J.K."/>
            <person name="James T.Y."/>
            <person name="O'Malley M.A."/>
            <person name="Stajich J.E."/>
            <person name="Spatafora J.W."/>
            <person name="Visel A."/>
            <person name="Grigoriev I.V."/>
        </authorList>
    </citation>
    <scope>NUCLEOTIDE SEQUENCE [LARGE SCALE GENOMIC DNA]</scope>
    <source>
        <strain evidence="4">finn</strain>
    </source>
</reference>
<dbReference type="Proteomes" id="UP000193719">
    <property type="component" value="Unassembled WGS sequence"/>
</dbReference>
<evidence type="ECO:0000313" key="4">
    <source>
        <dbReference type="Proteomes" id="UP000193719"/>
    </source>
</evidence>